<name>A0ABV5G6J1_9MICC</name>
<evidence type="ECO:0000256" key="1">
    <source>
        <dbReference type="SAM" id="MobiDB-lite"/>
    </source>
</evidence>
<keyword evidence="3" id="KW-1185">Reference proteome</keyword>
<evidence type="ECO:0000313" key="2">
    <source>
        <dbReference type="EMBL" id="MFB9074568.1"/>
    </source>
</evidence>
<gene>
    <name evidence="2" type="ORF">ACFFX0_26610</name>
</gene>
<feature type="compositionally biased region" description="Polar residues" evidence="1">
    <location>
        <begin position="13"/>
        <end position="23"/>
    </location>
</feature>
<organism evidence="2 3">
    <name type="scientific">Citricoccus parietis</name>
    <dbReference type="NCBI Taxonomy" id="592307"/>
    <lineage>
        <taxon>Bacteria</taxon>
        <taxon>Bacillati</taxon>
        <taxon>Actinomycetota</taxon>
        <taxon>Actinomycetes</taxon>
        <taxon>Micrococcales</taxon>
        <taxon>Micrococcaceae</taxon>
        <taxon>Citricoccus</taxon>
    </lineage>
</organism>
<sequence length="45" mass="5044">MPRADPLAMPPVWTSTSDWPSTNSVPWNALKSSTVRSPFEPFLIQ</sequence>
<accession>A0ABV5G6J1</accession>
<reference evidence="2 3" key="1">
    <citation type="submission" date="2024-09" db="EMBL/GenBank/DDBJ databases">
        <authorList>
            <person name="Sun Q."/>
            <person name="Mori K."/>
        </authorList>
    </citation>
    <scope>NUCLEOTIDE SEQUENCE [LARGE SCALE GENOMIC DNA]</scope>
    <source>
        <strain evidence="2 3">CCM 7609</strain>
    </source>
</reference>
<evidence type="ECO:0000313" key="3">
    <source>
        <dbReference type="Proteomes" id="UP001589575"/>
    </source>
</evidence>
<feature type="region of interest" description="Disordered" evidence="1">
    <location>
        <begin position="1"/>
        <end position="23"/>
    </location>
</feature>
<protein>
    <submittedName>
        <fullName evidence="2">Uncharacterized protein</fullName>
    </submittedName>
</protein>
<dbReference type="Proteomes" id="UP001589575">
    <property type="component" value="Unassembled WGS sequence"/>
</dbReference>
<proteinExistence type="predicted"/>
<dbReference type="EMBL" id="JBHMFI010000002">
    <property type="protein sequence ID" value="MFB9074568.1"/>
    <property type="molecule type" value="Genomic_DNA"/>
</dbReference>
<comment type="caution">
    <text evidence="2">The sequence shown here is derived from an EMBL/GenBank/DDBJ whole genome shotgun (WGS) entry which is preliminary data.</text>
</comment>